<reference evidence="3" key="1">
    <citation type="journal article" date="2019" name="Int. J. Syst. Evol. Microbiol.">
        <title>The Global Catalogue of Microorganisms (GCM) 10K type strain sequencing project: providing services to taxonomists for standard genome sequencing and annotation.</title>
        <authorList>
            <consortium name="The Broad Institute Genomics Platform"/>
            <consortium name="The Broad Institute Genome Sequencing Center for Infectious Disease"/>
            <person name="Wu L."/>
            <person name="Ma J."/>
        </authorList>
    </citation>
    <scope>NUCLEOTIDE SEQUENCE [LARGE SCALE GENOMIC DNA]</scope>
    <source>
        <strain evidence="3">JCM 11590</strain>
    </source>
</reference>
<dbReference type="EMBL" id="BMNN01000003">
    <property type="protein sequence ID" value="GGJ00325.1"/>
    <property type="molecule type" value="Genomic_DNA"/>
</dbReference>
<evidence type="ECO:0000313" key="2">
    <source>
        <dbReference type="EMBL" id="GGJ00325.1"/>
    </source>
</evidence>
<proteinExistence type="predicted"/>
<dbReference type="PANTHER" id="PTHR45856">
    <property type="entry name" value="ALPHA/BETA-HYDROLASES SUPERFAMILY PROTEIN"/>
    <property type="match status" value="1"/>
</dbReference>
<dbReference type="InterPro" id="IPR029058">
    <property type="entry name" value="AB_hydrolase_fold"/>
</dbReference>
<dbReference type="InterPro" id="IPR051218">
    <property type="entry name" value="Sec_MonoDiacylglyc_Lipase"/>
</dbReference>
<sequence length="601" mass="68130">MAEQRALEENARFFRVEVSDFVAANKHLPDPDEHWTPRPSAILKAAMPGMEGENVPGIALEPNQHHVLEVKALRAYRPLFSLSPEFSALNAYHLAVMSDLVYAPFSEKQPSDTYQPKPPPYQVPGSIGHVLREQLATQQKATLFNRGQQHLLYEEVAYSQRLEVVPYDPERYAQQKSGATPESIHFLHDRKTHTQAFVTHNDRMILISVRGTEGLQDWLRDFDARQIVADEFEGEVHRGFYGAFVAVKEFIERYLEGFLTSAHTIIVCGHSLGGAIALLLADWLRRLPGSPSVVLYTFGAPRAGNTTFVESAKDLVHHRLVNHNDPVPGVPFAWLDAEWRLAVPGAAMLLGSLGAPHVRIAILLAGLVNLKGDGYQHHGEQYHFMPRKPGAGIAASVLWQPGCEAIEQNASAACAAELAIEYDMPTRSNFVYQLFQVPDHSISKSYTRAALANLLRWHASLERGGALFTAEEQAELQPQLQRLKQHLAAWDADTFQEFEREVRRRYDTRFYNMNKTQRRHAYFDGVDKARAEREQQRAQLYRAERRLVAQAERLITAKDLFGDQVVHEELPRLLDEWLQLAEIRQAQWLVQRAGHRAPDYA</sequence>
<keyword evidence="3" id="KW-1185">Reference proteome</keyword>
<dbReference type="SUPFAM" id="SSF53474">
    <property type="entry name" value="alpha/beta-Hydrolases"/>
    <property type="match status" value="1"/>
</dbReference>
<gene>
    <name evidence="2" type="ORF">GCM10009083_16370</name>
</gene>
<comment type="caution">
    <text evidence="2">The sequence shown here is derived from an EMBL/GenBank/DDBJ whole genome shotgun (WGS) entry which is preliminary data.</text>
</comment>
<dbReference type="Proteomes" id="UP000633263">
    <property type="component" value="Unassembled WGS sequence"/>
</dbReference>
<dbReference type="InterPro" id="IPR002921">
    <property type="entry name" value="Fungal_lipase-type"/>
</dbReference>
<dbReference type="Gene3D" id="3.40.50.1820">
    <property type="entry name" value="alpha/beta hydrolase"/>
    <property type="match status" value="1"/>
</dbReference>
<evidence type="ECO:0000313" key="3">
    <source>
        <dbReference type="Proteomes" id="UP000633263"/>
    </source>
</evidence>
<organism evidence="2 3">
    <name type="scientific">Halopseudomonas pertucinogena</name>
    <dbReference type="NCBI Taxonomy" id="86175"/>
    <lineage>
        <taxon>Bacteria</taxon>
        <taxon>Pseudomonadati</taxon>
        <taxon>Pseudomonadota</taxon>
        <taxon>Gammaproteobacteria</taxon>
        <taxon>Pseudomonadales</taxon>
        <taxon>Pseudomonadaceae</taxon>
        <taxon>Halopseudomonas</taxon>
    </lineage>
</organism>
<dbReference type="Pfam" id="PF01764">
    <property type="entry name" value="Lipase_3"/>
    <property type="match status" value="1"/>
</dbReference>
<name>A0ABQ2CPG5_9GAMM</name>
<dbReference type="CDD" id="cd00519">
    <property type="entry name" value="Lipase_3"/>
    <property type="match status" value="1"/>
</dbReference>
<feature type="domain" description="Fungal lipase-type" evidence="1">
    <location>
        <begin position="207"/>
        <end position="332"/>
    </location>
</feature>
<evidence type="ECO:0000259" key="1">
    <source>
        <dbReference type="Pfam" id="PF01764"/>
    </source>
</evidence>
<accession>A0ABQ2CPG5</accession>
<dbReference type="PANTHER" id="PTHR45856:SF24">
    <property type="entry name" value="FUNGAL LIPASE-LIKE DOMAIN-CONTAINING PROTEIN"/>
    <property type="match status" value="1"/>
</dbReference>
<protein>
    <recommendedName>
        <fullName evidence="1">Fungal lipase-type domain-containing protein</fullName>
    </recommendedName>
</protein>